<name>A0ABP7LW10_9SPHN</name>
<accession>A0ABP7LW10</accession>
<comment type="caution">
    <text evidence="1">The sequence shown here is derived from an EMBL/GenBank/DDBJ whole genome shotgun (WGS) entry which is preliminary data.</text>
</comment>
<organism evidence="1 2">
    <name type="scientific">Sphingomonas limnosediminicola</name>
    <dbReference type="NCBI Taxonomy" id="940133"/>
    <lineage>
        <taxon>Bacteria</taxon>
        <taxon>Pseudomonadati</taxon>
        <taxon>Pseudomonadota</taxon>
        <taxon>Alphaproteobacteria</taxon>
        <taxon>Sphingomonadales</taxon>
        <taxon>Sphingomonadaceae</taxon>
        <taxon>Sphingomonas</taxon>
    </lineage>
</organism>
<sequence length="98" mass="11285">MSSAAAAAPSRAPLYDTVRLNIGINCQWRQKCIVDQQRAMNRALSYVKTQRPSAAKVQLCNRNAARGRYRVDWIGFDNCMRNSALRPVSLRVYKRRFH</sequence>
<reference evidence="2" key="1">
    <citation type="journal article" date="2019" name="Int. J. Syst. Evol. Microbiol.">
        <title>The Global Catalogue of Microorganisms (GCM) 10K type strain sequencing project: providing services to taxonomists for standard genome sequencing and annotation.</title>
        <authorList>
            <consortium name="The Broad Institute Genomics Platform"/>
            <consortium name="The Broad Institute Genome Sequencing Center for Infectious Disease"/>
            <person name="Wu L."/>
            <person name="Ma J."/>
        </authorList>
    </citation>
    <scope>NUCLEOTIDE SEQUENCE [LARGE SCALE GENOMIC DNA]</scope>
    <source>
        <strain evidence="2">JCM 17543</strain>
    </source>
</reference>
<evidence type="ECO:0000313" key="2">
    <source>
        <dbReference type="Proteomes" id="UP001500827"/>
    </source>
</evidence>
<dbReference type="EMBL" id="BAABBM010000001">
    <property type="protein sequence ID" value="GAA3907005.1"/>
    <property type="molecule type" value="Genomic_DNA"/>
</dbReference>
<evidence type="ECO:0000313" key="1">
    <source>
        <dbReference type="EMBL" id="GAA3907005.1"/>
    </source>
</evidence>
<keyword evidence="2" id="KW-1185">Reference proteome</keyword>
<gene>
    <name evidence="1" type="ORF">GCM10022276_26860</name>
</gene>
<protein>
    <submittedName>
        <fullName evidence="1">Uncharacterized protein</fullName>
    </submittedName>
</protein>
<proteinExistence type="predicted"/>
<dbReference type="Proteomes" id="UP001500827">
    <property type="component" value="Unassembled WGS sequence"/>
</dbReference>